<keyword evidence="3" id="KW-0521">NADP</keyword>
<evidence type="ECO:0000256" key="4">
    <source>
        <dbReference type="ARBA" id="ARBA00023002"/>
    </source>
</evidence>
<sequence>MEDEHDVVVVGAGVAGLYALHLLRRRGLRVTCVDAAPEPGGVWHHQRFPGARIDTEGAAYQYLFSDELYRDWGWSERFPAGYEVLRWLRFVADRLDLHRDLRLSTPVTAARWDGGRWRVRAGDDELSARFVVRCTGSFTAPRTDAVPGRSDFTGPVVHTGAWPARGPELDGLRVGVVGCGPSAVQLVPALAGRVGRLTVLARTPRFVLPAANPMFGWPERAAYRDRLPAMREAVRSTPSGTGHPSVHRGLHSLGTVHDEDPLALHPARLAGLASDPALRAAAAAVVRDRMRARLGDDHLAAALVPEGDDYGLRPVATDQGWLESFHRDDVEVLPVARNPLTRIRPEGIGLADGTVVGLDAIVLATGFDTGATRAGIDVVGRDGRLLGTGPGLFGMAHPGFPNLFAPLAPTLGYGNDAACLQGQVEWVDRAIGALDADGLSTIEALSCAAEPVAPYAVPGGVAGVLRACDDEAAAGYPSFERR</sequence>
<evidence type="ECO:0000313" key="5">
    <source>
        <dbReference type="EMBL" id="NYG02788.1"/>
    </source>
</evidence>
<gene>
    <name evidence="5" type="ORF">HDA37_003073</name>
</gene>
<protein>
    <submittedName>
        <fullName evidence="5">Cation diffusion facilitator CzcD-associated flavoprotein CzcO</fullName>
    </submittedName>
</protein>
<dbReference type="GO" id="GO:0016709">
    <property type="term" value="F:oxidoreductase activity, acting on paired donors, with incorporation or reduction of molecular oxygen, NAD(P)H as one donor, and incorporation of one atom of oxygen"/>
    <property type="evidence" value="ECO:0007669"/>
    <property type="project" value="UniProtKB-ARBA"/>
</dbReference>
<comment type="caution">
    <text evidence="5">The sequence shown here is derived from an EMBL/GenBank/DDBJ whole genome shotgun (WGS) entry which is preliminary data.</text>
</comment>
<keyword evidence="1" id="KW-0285">Flavoprotein</keyword>
<dbReference type="Proteomes" id="UP000549695">
    <property type="component" value="Unassembled WGS sequence"/>
</dbReference>
<dbReference type="InterPro" id="IPR036188">
    <property type="entry name" value="FAD/NAD-bd_sf"/>
</dbReference>
<dbReference type="AlphaFoldDB" id="A0A852W0V9"/>
<evidence type="ECO:0000256" key="2">
    <source>
        <dbReference type="ARBA" id="ARBA00022827"/>
    </source>
</evidence>
<name>A0A852W0V9_PSEA5</name>
<dbReference type="Gene3D" id="3.50.50.60">
    <property type="entry name" value="FAD/NAD(P)-binding domain"/>
    <property type="match status" value="2"/>
</dbReference>
<keyword evidence="2" id="KW-0274">FAD</keyword>
<organism evidence="5 6">
    <name type="scientific">Pseudonocardia alni</name>
    <name type="common">Amycolata alni</name>
    <dbReference type="NCBI Taxonomy" id="33907"/>
    <lineage>
        <taxon>Bacteria</taxon>
        <taxon>Bacillati</taxon>
        <taxon>Actinomycetota</taxon>
        <taxon>Actinomycetes</taxon>
        <taxon>Pseudonocardiales</taxon>
        <taxon>Pseudonocardiaceae</taxon>
        <taxon>Pseudonocardia</taxon>
    </lineage>
</organism>
<proteinExistence type="predicted"/>
<accession>A0A852W0V9</accession>
<reference evidence="5 6" key="1">
    <citation type="submission" date="2020-07" db="EMBL/GenBank/DDBJ databases">
        <title>Sequencing the genomes of 1000 actinobacteria strains.</title>
        <authorList>
            <person name="Klenk H.-P."/>
        </authorList>
    </citation>
    <scope>NUCLEOTIDE SEQUENCE [LARGE SCALE GENOMIC DNA]</scope>
    <source>
        <strain evidence="5 6">DSM 44749</strain>
    </source>
</reference>
<dbReference type="Pfam" id="PF13450">
    <property type="entry name" value="NAD_binding_8"/>
    <property type="match status" value="1"/>
</dbReference>
<evidence type="ECO:0000313" key="6">
    <source>
        <dbReference type="Proteomes" id="UP000549695"/>
    </source>
</evidence>
<dbReference type="RefSeq" id="WP_179761480.1">
    <property type="nucleotide sequence ID" value="NZ_BAAAJZ010000003.1"/>
</dbReference>
<evidence type="ECO:0000256" key="3">
    <source>
        <dbReference type="ARBA" id="ARBA00022857"/>
    </source>
</evidence>
<dbReference type="EMBL" id="JACCCZ010000001">
    <property type="protein sequence ID" value="NYG02788.1"/>
    <property type="molecule type" value="Genomic_DNA"/>
</dbReference>
<evidence type="ECO:0000256" key="1">
    <source>
        <dbReference type="ARBA" id="ARBA00022630"/>
    </source>
</evidence>
<dbReference type="PANTHER" id="PTHR43098:SF5">
    <property type="entry name" value="DUAL-FUNCTIONAL MONOOXYGENASE_METHYLTRANSFERASE PSOF"/>
    <property type="match status" value="1"/>
</dbReference>
<dbReference type="SUPFAM" id="SSF51905">
    <property type="entry name" value="FAD/NAD(P)-binding domain"/>
    <property type="match status" value="1"/>
</dbReference>
<keyword evidence="6" id="KW-1185">Reference proteome</keyword>
<dbReference type="InterPro" id="IPR050775">
    <property type="entry name" value="FAD-binding_Monooxygenases"/>
</dbReference>
<dbReference type="GeneID" id="98052812"/>
<keyword evidence="4" id="KW-0560">Oxidoreductase</keyword>
<dbReference type="PANTHER" id="PTHR43098">
    <property type="entry name" value="L-ORNITHINE N(5)-MONOOXYGENASE-RELATED"/>
    <property type="match status" value="1"/>
</dbReference>